<feature type="compositionally biased region" description="Basic and acidic residues" evidence="1">
    <location>
        <begin position="47"/>
        <end position="58"/>
    </location>
</feature>
<comment type="caution">
    <text evidence="2">The sequence shown here is derived from an EMBL/GenBank/DDBJ whole genome shotgun (WGS) entry which is preliminary data.</text>
</comment>
<organism evidence="2 3">
    <name type="scientific">Rubripirellula reticaptiva</name>
    <dbReference type="NCBI Taxonomy" id="2528013"/>
    <lineage>
        <taxon>Bacteria</taxon>
        <taxon>Pseudomonadati</taxon>
        <taxon>Planctomycetota</taxon>
        <taxon>Planctomycetia</taxon>
        <taxon>Pirellulales</taxon>
        <taxon>Pirellulaceae</taxon>
        <taxon>Rubripirellula</taxon>
    </lineage>
</organism>
<accession>A0A5C6ELR2</accession>
<evidence type="ECO:0000313" key="2">
    <source>
        <dbReference type="EMBL" id="TWU49425.1"/>
    </source>
</evidence>
<sequence>MSSRAPNFSSTFAIVDDQLEETEKRLEQRRLEKDRAKLAEKTTATEAAKKLPVEKPTEKVAAIKAKPIKKKTASGQGTSAPRITKKEVRRNLNLKVLDETEQKFSRLFHTLQLAGDGRRKQDLADEAFGLLFEKYKSITS</sequence>
<dbReference type="OrthoDB" id="9986404at2"/>
<name>A0A5C6ELR2_9BACT</name>
<dbReference type="EMBL" id="SJPX01000004">
    <property type="protein sequence ID" value="TWU49425.1"/>
    <property type="molecule type" value="Genomic_DNA"/>
</dbReference>
<keyword evidence="3" id="KW-1185">Reference proteome</keyword>
<protein>
    <submittedName>
        <fullName evidence="2">Uncharacterized protein</fullName>
    </submittedName>
</protein>
<dbReference type="Proteomes" id="UP000317977">
    <property type="component" value="Unassembled WGS sequence"/>
</dbReference>
<evidence type="ECO:0000313" key="3">
    <source>
        <dbReference type="Proteomes" id="UP000317977"/>
    </source>
</evidence>
<gene>
    <name evidence="2" type="ORF">Poly59_40400</name>
</gene>
<dbReference type="AlphaFoldDB" id="A0A5C6ELR2"/>
<dbReference type="RefSeq" id="WP_146535687.1">
    <property type="nucleotide sequence ID" value="NZ_SJPX01000004.1"/>
</dbReference>
<proteinExistence type="predicted"/>
<feature type="region of interest" description="Disordered" evidence="1">
    <location>
        <begin position="47"/>
        <end position="85"/>
    </location>
</feature>
<evidence type="ECO:0000256" key="1">
    <source>
        <dbReference type="SAM" id="MobiDB-lite"/>
    </source>
</evidence>
<reference evidence="2 3" key="1">
    <citation type="submission" date="2019-02" db="EMBL/GenBank/DDBJ databases">
        <title>Deep-cultivation of Planctomycetes and their phenomic and genomic characterization uncovers novel biology.</title>
        <authorList>
            <person name="Wiegand S."/>
            <person name="Jogler M."/>
            <person name="Boedeker C."/>
            <person name="Pinto D."/>
            <person name="Vollmers J."/>
            <person name="Rivas-Marin E."/>
            <person name="Kohn T."/>
            <person name="Peeters S.H."/>
            <person name="Heuer A."/>
            <person name="Rast P."/>
            <person name="Oberbeckmann S."/>
            <person name="Bunk B."/>
            <person name="Jeske O."/>
            <person name="Meyerdierks A."/>
            <person name="Storesund J.E."/>
            <person name="Kallscheuer N."/>
            <person name="Luecker S."/>
            <person name="Lage O.M."/>
            <person name="Pohl T."/>
            <person name="Merkel B.J."/>
            <person name="Hornburger P."/>
            <person name="Mueller R.-W."/>
            <person name="Bruemmer F."/>
            <person name="Labrenz M."/>
            <person name="Spormann A.M."/>
            <person name="Op Den Camp H."/>
            <person name="Overmann J."/>
            <person name="Amann R."/>
            <person name="Jetten M.S.M."/>
            <person name="Mascher T."/>
            <person name="Medema M.H."/>
            <person name="Devos D.P."/>
            <person name="Kaster A.-K."/>
            <person name="Ovreas L."/>
            <person name="Rohde M."/>
            <person name="Galperin M.Y."/>
            <person name="Jogler C."/>
        </authorList>
    </citation>
    <scope>NUCLEOTIDE SEQUENCE [LARGE SCALE GENOMIC DNA]</scope>
    <source>
        <strain evidence="2 3">Poly59</strain>
    </source>
</reference>